<dbReference type="EMBL" id="MNAO01000120">
    <property type="protein sequence ID" value="OHV16510.1"/>
    <property type="molecule type" value="Genomic_DNA"/>
</dbReference>
<dbReference type="InterPro" id="IPR003661">
    <property type="entry name" value="HisK_dim/P_dom"/>
</dbReference>
<evidence type="ECO:0000259" key="10">
    <source>
        <dbReference type="PROSITE" id="PS50112"/>
    </source>
</evidence>
<dbReference type="InterPro" id="IPR013656">
    <property type="entry name" value="PAS_4"/>
</dbReference>
<dbReference type="PROSITE" id="PS50109">
    <property type="entry name" value="HIS_KIN"/>
    <property type="match status" value="1"/>
</dbReference>
<evidence type="ECO:0000313" key="12">
    <source>
        <dbReference type="Proteomes" id="UP000180215"/>
    </source>
</evidence>
<dbReference type="InterPro" id="IPR036890">
    <property type="entry name" value="HATPase_C_sf"/>
</dbReference>
<dbReference type="Proteomes" id="UP000180215">
    <property type="component" value="Unassembled WGS sequence"/>
</dbReference>
<evidence type="ECO:0000256" key="1">
    <source>
        <dbReference type="ARBA" id="ARBA00000085"/>
    </source>
</evidence>
<dbReference type="CDD" id="cd00082">
    <property type="entry name" value="HisKA"/>
    <property type="match status" value="1"/>
</dbReference>
<keyword evidence="3" id="KW-0597">Phosphoprotein</keyword>
<dbReference type="CDD" id="cd00130">
    <property type="entry name" value="PAS"/>
    <property type="match status" value="2"/>
</dbReference>
<dbReference type="AlphaFoldDB" id="A0A1S1P4D4"/>
<evidence type="ECO:0000256" key="2">
    <source>
        <dbReference type="ARBA" id="ARBA00012438"/>
    </source>
</evidence>
<keyword evidence="4" id="KW-0808">Transferase</keyword>
<dbReference type="InterPro" id="IPR004358">
    <property type="entry name" value="Sig_transdc_His_kin-like_C"/>
</dbReference>
<accession>A0A1S1P4D4</accession>
<dbReference type="Gene3D" id="3.30.450.20">
    <property type="entry name" value="PAS domain"/>
    <property type="match status" value="2"/>
</dbReference>
<evidence type="ECO:0000256" key="5">
    <source>
        <dbReference type="ARBA" id="ARBA00022741"/>
    </source>
</evidence>
<evidence type="ECO:0000256" key="8">
    <source>
        <dbReference type="ARBA" id="ARBA00023012"/>
    </source>
</evidence>
<dbReference type="Gene3D" id="3.30.565.10">
    <property type="entry name" value="Histidine kinase-like ATPase, C-terminal domain"/>
    <property type="match status" value="1"/>
</dbReference>
<dbReference type="Pfam" id="PF02518">
    <property type="entry name" value="HATPase_c"/>
    <property type="match status" value="1"/>
</dbReference>
<dbReference type="Pfam" id="PF08448">
    <property type="entry name" value="PAS_4"/>
    <property type="match status" value="2"/>
</dbReference>
<dbReference type="InterPro" id="IPR036097">
    <property type="entry name" value="HisK_dim/P_sf"/>
</dbReference>
<dbReference type="PANTHER" id="PTHR43065">
    <property type="entry name" value="SENSOR HISTIDINE KINASE"/>
    <property type="match status" value="1"/>
</dbReference>
<proteinExistence type="predicted"/>
<evidence type="ECO:0000256" key="7">
    <source>
        <dbReference type="ARBA" id="ARBA00022840"/>
    </source>
</evidence>
<evidence type="ECO:0000313" key="11">
    <source>
        <dbReference type="EMBL" id="OHV16510.1"/>
    </source>
</evidence>
<feature type="domain" description="Histidine kinase" evidence="9">
    <location>
        <begin position="289"/>
        <end position="504"/>
    </location>
</feature>
<reference evidence="11 12" key="1">
    <citation type="submission" date="2016-10" db="EMBL/GenBank/DDBJ databases">
        <title>Draft genome sequence of Methylobacterium extorquens CP3, a seed endophyte of Crotalaria pumila with plant growth-promoting and metal tolerance properties.</title>
        <authorList>
            <person name="Sanchez-Lopez A.S."/>
            <person name="Van Hamme J.D."/>
            <person name="Thijs S."/>
            <person name="Mcammond B.M."/>
            <person name="Stevens V."/>
            <person name="Gonzalez-Chavez M.D.C."/>
            <person name="Vangronsveld J."/>
        </authorList>
    </citation>
    <scope>NUCLEOTIDE SEQUENCE [LARGE SCALE GENOMIC DNA]</scope>
    <source>
        <strain evidence="11 12">CP3</strain>
    </source>
</reference>
<dbReference type="EC" id="2.7.13.3" evidence="2"/>
<evidence type="ECO:0000256" key="4">
    <source>
        <dbReference type="ARBA" id="ARBA00022679"/>
    </source>
</evidence>
<dbReference type="SMART" id="SM00387">
    <property type="entry name" value="HATPase_c"/>
    <property type="match status" value="1"/>
</dbReference>
<keyword evidence="7" id="KW-0067">ATP-binding</keyword>
<feature type="domain" description="PAS" evidence="10">
    <location>
        <begin position="1"/>
        <end position="67"/>
    </location>
</feature>
<dbReference type="GO" id="GO:0000155">
    <property type="term" value="F:phosphorelay sensor kinase activity"/>
    <property type="evidence" value="ECO:0007669"/>
    <property type="project" value="InterPro"/>
</dbReference>
<dbReference type="PROSITE" id="PS50112">
    <property type="entry name" value="PAS"/>
    <property type="match status" value="1"/>
</dbReference>
<evidence type="ECO:0000256" key="3">
    <source>
        <dbReference type="ARBA" id="ARBA00022553"/>
    </source>
</evidence>
<dbReference type="InterPro" id="IPR000014">
    <property type="entry name" value="PAS"/>
</dbReference>
<dbReference type="SMART" id="SM00091">
    <property type="entry name" value="PAS"/>
    <property type="match status" value="2"/>
</dbReference>
<keyword evidence="5" id="KW-0547">Nucleotide-binding</keyword>
<evidence type="ECO:0000256" key="6">
    <source>
        <dbReference type="ARBA" id="ARBA00022777"/>
    </source>
</evidence>
<keyword evidence="8" id="KW-0902">Two-component regulatory system</keyword>
<dbReference type="GO" id="GO:0005524">
    <property type="term" value="F:ATP binding"/>
    <property type="evidence" value="ECO:0007669"/>
    <property type="project" value="UniProtKB-KW"/>
</dbReference>
<gene>
    <name evidence="11" type="ORF">BK022_11760</name>
</gene>
<dbReference type="SUPFAM" id="SSF55874">
    <property type="entry name" value="ATPase domain of HSP90 chaperone/DNA topoisomerase II/histidine kinase"/>
    <property type="match status" value="1"/>
</dbReference>
<dbReference type="InterPro" id="IPR035965">
    <property type="entry name" value="PAS-like_dom_sf"/>
</dbReference>
<dbReference type="PRINTS" id="PR00344">
    <property type="entry name" value="BCTRLSENSOR"/>
</dbReference>
<dbReference type="InterPro" id="IPR003594">
    <property type="entry name" value="HATPase_dom"/>
</dbReference>
<dbReference type="NCBIfam" id="TIGR00229">
    <property type="entry name" value="sensory_box"/>
    <property type="match status" value="1"/>
</dbReference>
<evidence type="ECO:0000259" key="9">
    <source>
        <dbReference type="PROSITE" id="PS50109"/>
    </source>
</evidence>
<protein>
    <recommendedName>
        <fullName evidence="2">histidine kinase</fullName>
        <ecNumber evidence="2">2.7.13.3</ecNumber>
    </recommendedName>
</protein>
<dbReference type="InterPro" id="IPR005467">
    <property type="entry name" value="His_kinase_dom"/>
</dbReference>
<sequence>MRAITDALPALISFFDADHVCRFANAYHAQWYGRTPEDLIGRHMRDFLGDAAYASRREHLDRVATGEHVSFDARVPHLDGSWRDAAIRYVPKMGAHGFEGMYILVFDVAVQQHRFHSVFHGTAVGFWIVDLAGVQSLLDGLGMSDNDALIDWIESNPGFSREALDATRVLDINAKASELFGTSPEGARGQPFSRWFPETSLPAFKAKIVAFLSGASSFEVETVMTAAGGRSLHVLLTCAFAKNAPGETAVVIGTTDISHRILKEQELSRAQADLAHAARVATLGELVASIAHEVKQPLAAIVTNGNAALRWLNRAKPDPDEAQDAIRRMVSEGARASEIISRTRAMAIKGDRRLTRFALNAMIEEAVSIVQGQLAVLGARLMLDLESRMPEVVGDRIQLQQVVINLVVNAAQAMAGQREDARTITIRSRGDAAVVSVEVVDTGSGVAADQMSRLFDAFYTTKPDGMGMGLSVTRTIVESHGGSIVVRSPDEGGASFLVTIPVTDIETYDNGRRMHHAP</sequence>
<name>A0A1S1P4D4_METEX</name>
<dbReference type="Gene3D" id="1.10.287.130">
    <property type="match status" value="1"/>
</dbReference>
<dbReference type="PANTHER" id="PTHR43065:SF10">
    <property type="entry name" value="PEROXIDE STRESS-ACTIVATED HISTIDINE KINASE MAK3"/>
    <property type="match status" value="1"/>
</dbReference>
<dbReference type="SUPFAM" id="SSF55785">
    <property type="entry name" value="PYP-like sensor domain (PAS domain)"/>
    <property type="match status" value="2"/>
</dbReference>
<dbReference type="Pfam" id="PF00512">
    <property type="entry name" value="HisKA"/>
    <property type="match status" value="1"/>
</dbReference>
<comment type="caution">
    <text evidence="11">The sequence shown here is derived from an EMBL/GenBank/DDBJ whole genome shotgun (WGS) entry which is preliminary data.</text>
</comment>
<comment type="catalytic activity">
    <reaction evidence="1">
        <text>ATP + protein L-histidine = ADP + protein N-phospho-L-histidine.</text>
        <dbReference type="EC" id="2.7.13.3"/>
    </reaction>
</comment>
<keyword evidence="6" id="KW-0418">Kinase</keyword>
<organism evidence="11 12">
    <name type="scientific">Methylorubrum extorquens</name>
    <name type="common">Methylobacterium dichloromethanicum</name>
    <name type="synonym">Methylobacterium extorquens</name>
    <dbReference type="NCBI Taxonomy" id="408"/>
    <lineage>
        <taxon>Bacteria</taxon>
        <taxon>Pseudomonadati</taxon>
        <taxon>Pseudomonadota</taxon>
        <taxon>Alphaproteobacteria</taxon>
        <taxon>Hyphomicrobiales</taxon>
        <taxon>Methylobacteriaceae</taxon>
        <taxon>Methylorubrum</taxon>
    </lineage>
</organism>
<dbReference type="SMART" id="SM00388">
    <property type="entry name" value="HisKA"/>
    <property type="match status" value="1"/>
</dbReference>
<dbReference type="SUPFAM" id="SSF47384">
    <property type="entry name" value="Homodimeric domain of signal transducing histidine kinase"/>
    <property type="match status" value="1"/>
</dbReference>